<evidence type="ECO:0000313" key="2">
    <source>
        <dbReference type="EMBL" id="AWI08090.1"/>
    </source>
</evidence>
<organism evidence="2 3">
    <name type="scientific">Ereboglobus luteus</name>
    <dbReference type="NCBI Taxonomy" id="1796921"/>
    <lineage>
        <taxon>Bacteria</taxon>
        <taxon>Pseudomonadati</taxon>
        <taxon>Verrucomicrobiota</taxon>
        <taxon>Opitutia</taxon>
        <taxon>Opitutales</taxon>
        <taxon>Opitutaceae</taxon>
        <taxon>Ereboglobus</taxon>
    </lineage>
</organism>
<evidence type="ECO:0000313" key="3">
    <source>
        <dbReference type="Proteomes" id="UP000244896"/>
    </source>
</evidence>
<name>A0A2U8DZS0_9BACT</name>
<dbReference type="Gene3D" id="2.60.120.1390">
    <property type="match status" value="3"/>
</dbReference>
<feature type="signal peptide" evidence="1">
    <location>
        <begin position="1"/>
        <end position="32"/>
    </location>
</feature>
<keyword evidence="3" id="KW-1185">Reference proteome</keyword>
<dbReference type="AlphaFoldDB" id="A0A2U8DZS0"/>
<proteinExistence type="predicted"/>
<protein>
    <recommendedName>
        <fullName evidence="4">DUF2961 domain-containing protein</fullName>
    </recommendedName>
</protein>
<dbReference type="EMBL" id="CP023004">
    <property type="protein sequence ID" value="AWI08090.1"/>
    <property type="molecule type" value="Genomic_DNA"/>
</dbReference>
<gene>
    <name evidence="2" type="ORF">CKA38_01365</name>
</gene>
<dbReference type="KEGG" id="elut:CKA38_01365"/>
<dbReference type="Proteomes" id="UP000244896">
    <property type="component" value="Chromosome"/>
</dbReference>
<accession>A0A2U8DZS0</accession>
<sequence length="705" mass="77749">MVRARFFFPIMKPKTLLLATLLFAIFAGAANAGTITIKSLLDEMTDRDERARFPDPAFTCAQFSSYDRASVAPDKPGWFANSDRSMFLRVERNNGRREFVMLDAKGPGAIVRFWMTFAGKDCGRGTMRIYIDGAGTPAVEGTAFDILSGSIIAGPPLAASVSEETPYERRGHNLYFPIPYAKHCKITYESGNLREDDPGAKKGDTERVYYNINYRSYPAGTPVESFSKSVAQRHAAAISSAQEKLASGAAGLAPAGNFTGLVADLAPGASHAVTLRGPAAVASIALRLRAQNQEQALRSTMLEITFDGEQTVRVPVGDFFGIGYKQLRTNTYNTTTDESGLMRAAWVMPFEKNCVVTLRNLGAQTVRVTDAAVATKPWKWDARSMHFGAGWRQYTKVLAGPHDKAVDLNYAELRGKGVYVGDNLAIFNTTYRWWGEGDEKVYVDGEKFPSHIGTGTEDYYGYAWCRPEVFTGHPFIAQPLGEGSFAPKLSVNTRYRGLDAIPFGKSLRFDMELWHWSPTRVNYAPAAFWYMLPGGRSLAPDNTADAREPVALDRGDIIPTDLRQDKDGALFIEGEDLLVEKTTSGKAAAQSIKRPMPWSGGAQLWWRDLKPEARATFAFYSDVSGRFDMTAFLTTANDYGTFVVRLNGKIVFKNLNLNTPELYTTTAQAGVELVKGKNTLDVELVAPSKHPGGKTHFGLDRLRFK</sequence>
<feature type="chain" id="PRO_5016052519" description="DUF2961 domain-containing protein" evidence="1">
    <location>
        <begin position="33"/>
        <end position="705"/>
    </location>
</feature>
<keyword evidence="1" id="KW-0732">Signal</keyword>
<reference evidence="2 3" key="1">
    <citation type="journal article" date="2018" name="Syst. Appl. Microbiol.">
        <title>Ereboglobus luteus gen. nov. sp. nov. from cockroach guts, and new insights into the oxygen relationship of the genera Opitutus and Didymococcus (Verrucomicrobia: Opitutaceae).</title>
        <authorList>
            <person name="Tegtmeier D."/>
            <person name="Belitz A."/>
            <person name="Radek R."/>
            <person name="Heimerl T."/>
            <person name="Brune A."/>
        </authorList>
    </citation>
    <scope>NUCLEOTIDE SEQUENCE [LARGE SCALE GENOMIC DNA]</scope>
    <source>
        <strain evidence="2 3">Ho45</strain>
    </source>
</reference>
<dbReference type="Pfam" id="PF11175">
    <property type="entry name" value="DUF2961"/>
    <property type="match status" value="1"/>
</dbReference>
<evidence type="ECO:0008006" key="4">
    <source>
        <dbReference type="Google" id="ProtNLM"/>
    </source>
</evidence>
<evidence type="ECO:0000256" key="1">
    <source>
        <dbReference type="SAM" id="SignalP"/>
    </source>
</evidence>
<dbReference type="InterPro" id="IPR021345">
    <property type="entry name" value="DUF2961"/>
</dbReference>